<organism evidence="1 2">
    <name type="scientific">Pluteus cervinus</name>
    <dbReference type="NCBI Taxonomy" id="181527"/>
    <lineage>
        <taxon>Eukaryota</taxon>
        <taxon>Fungi</taxon>
        <taxon>Dikarya</taxon>
        <taxon>Basidiomycota</taxon>
        <taxon>Agaricomycotina</taxon>
        <taxon>Agaricomycetes</taxon>
        <taxon>Agaricomycetidae</taxon>
        <taxon>Agaricales</taxon>
        <taxon>Pluteineae</taxon>
        <taxon>Pluteaceae</taxon>
        <taxon>Pluteus</taxon>
    </lineage>
</organism>
<sequence>MEENTLQLASMAHSVLGVCGSQLRTLKLALDDRPFWPVDCFLQTMENLETLSLRMADPSSSLVQSFVNEVPESTLPTLPPTWSYGSCISTTHRCSRKTIFPTLREFRLTGSGLFVDFQSWALPWCQLTSISITEVWMPVSALLSLFRLTASTLQNVRVETLADEDKGIDEEEHNCINVISLPALRTMRLYALSSKDFTQVVASIDLPVVDLLCLITDKVVTFRRPSRAWAHFLGERINRGITVLQLSPRLETEDVHNIFRWMTQLQVFRLPSSRLTTEVRRGIAMGDFGTKLKMLNCFIPDEDSLHGILETLMLRRIKHLKIQKDRKNAILHNLSTIPEDIGWLSSVVLGVSRSVSSAEKVVKTWSDMLDKQGLQITMKRYGGT</sequence>
<reference evidence="1 2" key="1">
    <citation type="journal article" date="2019" name="Nat. Ecol. Evol.">
        <title>Megaphylogeny resolves global patterns of mushroom evolution.</title>
        <authorList>
            <person name="Varga T."/>
            <person name="Krizsan K."/>
            <person name="Foldi C."/>
            <person name="Dima B."/>
            <person name="Sanchez-Garcia M."/>
            <person name="Sanchez-Ramirez S."/>
            <person name="Szollosi G.J."/>
            <person name="Szarkandi J.G."/>
            <person name="Papp V."/>
            <person name="Albert L."/>
            <person name="Andreopoulos W."/>
            <person name="Angelini C."/>
            <person name="Antonin V."/>
            <person name="Barry K.W."/>
            <person name="Bougher N.L."/>
            <person name="Buchanan P."/>
            <person name="Buyck B."/>
            <person name="Bense V."/>
            <person name="Catcheside P."/>
            <person name="Chovatia M."/>
            <person name="Cooper J."/>
            <person name="Damon W."/>
            <person name="Desjardin D."/>
            <person name="Finy P."/>
            <person name="Geml J."/>
            <person name="Haridas S."/>
            <person name="Hughes K."/>
            <person name="Justo A."/>
            <person name="Karasinski D."/>
            <person name="Kautmanova I."/>
            <person name="Kiss B."/>
            <person name="Kocsube S."/>
            <person name="Kotiranta H."/>
            <person name="LaButti K.M."/>
            <person name="Lechner B.E."/>
            <person name="Liimatainen K."/>
            <person name="Lipzen A."/>
            <person name="Lukacs Z."/>
            <person name="Mihaltcheva S."/>
            <person name="Morgado L.N."/>
            <person name="Niskanen T."/>
            <person name="Noordeloos M.E."/>
            <person name="Ohm R.A."/>
            <person name="Ortiz-Santana B."/>
            <person name="Ovrebo C."/>
            <person name="Racz N."/>
            <person name="Riley R."/>
            <person name="Savchenko A."/>
            <person name="Shiryaev A."/>
            <person name="Soop K."/>
            <person name="Spirin V."/>
            <person name="Szebenyi C."/>
            <person name="Tomsovsky M."/>
            <person name="Tulloss R.E."/>
            <person name="Uehling J."/>
            <person name="Grigoriev I.V."/>
            <person name="Vagvolgyi C."/>
            <person name="Papp T."/>
            <person name="Martin F.M."/>
            <person name="Miettinen O."/>
            <person name="Hibbett D.S."/>
            <person name="Nagy L.G."/>
        </authorList>
    </citation>
    <scope>NUCLEOTIDE SEQUENCE [LARGE SCALE GENOMIC DNA]</scope>
    <source>
        <strain evidence="1 2">NL-1719</strain>
    </source>
</reference>
<keyword evidence="2" id="KW-1185">Reference proteome</keyword>
<evidence type="ECO:0000313" key="2">
    <source>
        <dbReference type="Proteomes" id="UP000308600"/>
    </source>
</evidence>
<proteinExistence type="predicted"/>
<dbReference type="Proteomes" id="UP000308600">
    <property type="component" value="Unassembled WGS sequence"/>
</dbReference>
<accession>A0ACD3B6T8</accession>
<protein>
    <submittedName>
        <fullName evidence="1">Uncharacterized protein</fullName>
    </submittedName>
</protein>
<gene>
    <name evidence="1" type="ORF">BDN72DRAFT_956179</name>
</gene>
<name>A0ACD3B6T8_9AGAR</name>
<evidence type="ECO:0000313" key="1">
    <source>
        <dbReference type="EMBL" id="TFK73840.1"/>
    </source>
</evidence>
<dbReference type="EMBL" id="ML208272">
    <property type="protein sequence ID" value="TFK73840.1"/>
    <property type="molecule type" value="Genomic_DNA"/>
</dbReference>